<name>A0A2A4JJM7_HELVI</name>
<proteinExistence type="predicted"/>
<feature type="transmembrane region" description="Helical" evidence="1">
    <location>
        <begin position="53"/>
        <end position="76"/>
    </location>
</feature>
<keyword evidence="1" id="KW-0472">Membrane</keyword>
<feature type="transmembrane region" description="Helical" evidence="1">
    <location>
        <begin position="26"/>
        <end position="47"/>
    </location>
</feature>
<reference evidence="2" key="1">
    <citation type="submission" date="2017-09" db="EMBL/GenBank/DDBJ databases">
        <title>Contemporary evolution of a Lepidopteran species, Heliothis virescens, in response to modern agricultural practices.</title>
        <authorList>
            <person name="Fritz M.L."/>
            <person name="Deyonke A.M."/>
            <person name="Papanicolaou A."/>
            <person name="Micinski S."/>
            <person name="Westbrook J."/>
            <person name="Gould F."/>
        </authorList>
    </citation>
    <scope>NUCLEOTIDE SEQUENCE [LARGE SCALE GENOMIC DNA]</scope>
    <source>
        <strain evidence="2">HvINT-</strain>
        <tissue evidence="2">Whole body</tissue>
    </source>
</reference>
<gene>
    <name evidence="2" type="ORF">B5V51_1349</name>
</gene>
<dbReference type="EMBL" id="NWSH01001267">
    <property type="protein sequence ID" value="PCG71928.1"/>
    <property type="molecule type" value="Genomic_DNA"/>
</dbReference>
<keyword evidence="1" id="KW-1133">Transmembrane helix</keyword>
<feature type="transmembrane region" description="Helical" evidence="1">
    <location>
        <begin position="88"/>
        <end position="109"/>
    </location>
</feature>
<protein>
    <submittedName>
        <fullName evidence="2">Uncharacterized protein</fullName>
    </submittedName>
</protein>
<accession>A0A2A4JJM7</accession>
<organism evidence="2">
    <name type="scientific">Heliothis virescens</name>
    <name type="common">Tobacco budworm moth</name>
    <dbReference type="NCBI Taxonomy" id="7102"/>
    <lineage>
        <taxon>Eukaryota</taxon>
        <taxon>Metazoa</taxon>
        <taxon>Ecdysozoa</taxon>
        <taxon>Arthropoda</taxon>
        <taxon>Hexapoda</taxon>
        <taxon>Insecta</taxon>
        <taxon>Pterygota</taxon>
        <taxon>Neoptera</taxon>
        <taxon>Endopterygota</taxon>
        <taxon>Lepidoptera</taxon>
        <taxon>Glossata</taxon>
        <taxon>Ditrysia</taxon>
        <taxon>Noctuoidea</taxon>
        <taxon>Noctuidae</taxon>
        <taxon>Heliothinae</taxon>
        <taxon>Heliothis</taxon>
    </lineage>
</organism>
<evidence type="ECO:0000313" key="2">
    <source>
        <dbReference type="EMBL" id="PCG71928.1"/>
    </source>
</evidence>
<dbReference type="AlphaFoldDB" id="A0A2A4JJM7"/>
<keyword evidence="1" id="KW-0812">Transmembrane</keyword>
<evidence type="ECO:0000256" key="1">
    <source>
        <dbReference type="SAM" id="Phobius"/>
    </source>
</evidence>
<sequence>MRLELPECKRCCFCLPLRHSLITWGYIRLVISVFNCINLLVLFYRMIESLDLRLLFGFLIICTLTDIVLNAMFIIGGHRKNPKLLKAYYVYSCVLCVLTTLTLMPYIYALCTYMQIVSDIKVMFYVYTYYTMNAMVLVSLILTQIYITLLVRSEMVKLRNNCEFRFQNLTPEPQCTMKCEHSVTCEDQVTSERNDAEKGTE</sequence>
<comment type="caution">
    <text evidence="2">The sequence shown here is derived from an EMBL/GenBank/DDBJ whole genome shotgun (WGS) entry which is preliminary data.</text>
</comment>
<feature type="transmembrane region" description="Helical" evidence="1">
    <location>
        <begin position="129"/>
        <end position="151"/>
    </location>
</feature>